<evidence type="ECO:0000313" key="3">
    <source>
        <dbReference type="EMBL" id="GAB1314998.1"/>
    </source>
</evidence>
<dbReference type="PANTHER" id="PTHR10655">
    <property type="entry name" value="LYSOPHOSPHOLIPASE-RELATED"/>
    <property type="match status" value="1"/>
</dbReference>
<reference evidence="3 4" key="1">
    <citation type="submission" date="2024-09" db="EMBL/GenBank/DDBJ databases">
        <title>Itraconazole resistance in Madurella fahalii resulting from another homologue of gene encoding cytochrome P450 14-alpha sterol demethylase (CYP51).</title>
        <authorList>
            <person name="Yoshioka I."/>
            <person name="Fahal A.H."/>
            <person name="Kaneko S."/>
            <person name="Yaguchi T."/>
        </authorList>
    </citation>
    <scope>NUCLEOTIDE SEQUENCE [LARGE SCALE GENOMIC DNA]</scope>
    <source>
        <strain evidence="3 4">IFM 68171</strain>
    </source>
</reference>
<keyword evidence="4" id="KW-1185">Reference proteome</keyword>
<dbReference type="PANTHER" id="PTHR10655:SF63">
    <property type="entry name" value="PHOSPHOLIPASE_CARBOXYLESTERASE_THIOESTERASE DOMAIN-CONTAINING PROTEIN"/>
    <property type="match status" value="1"/>
</dbReference>
<dbReference type="GeneID" id="98175951"/>
<dbReference type="InterPro" id="IPR029058">
    <property type="entry name" value="AB_hydrolase_fold"/>
</dbReference>
<sequence>MPPFRPVHILEPETEHTHTIILLHGRGSNGEEFAQELLESKLSSGNTLQEQLPTWRWVFPSSTELWSTAFEETMPAWFEAHSLTDITARQDLQMAGIRGSVQYLTSLLEEETEKLGGAAHRVVLGGISQGGAVAMWTLLCAGDGDVARRLGGFMGASTWLPFAENLERYLGGRQNRTNHDAQGTDVTGDDVTGDDVQVSEADVFVKTMTASARRTPRQRGASEANRHPVPVFLAHGTDDAYVDIELGRHAARVLREVGLKVSWTGYSGADQEGHWLKEPEEFDDIVYFLESISTSI</sequence>
<evidence type="ECO:0000313" key="4">
    <source>
        <dbReference type="Proteomes" id="UP001628179"/>
    </source>
</evidence>
<dbReference type="Gene3D" id="3.40.50.1820">
    <property type="entry name" value="alpha/beta hydrolase"/>
    <property type="match status" value="1"/>
</dbReference>
<comment type="similarity">
    <text evidence="1">Belongs to the AB hydrolase superfamily. AB hydrolase 2 family.</text>
</comment>
<protein>
    <submittedName>
        <fullName evidence="3">Acyl-protein thioesterase 1</fullName>
    </submittedName>
</protein>
<accession>A0ABQ0GB56</accession>
<dbReference type="Proteomes" id="UP001628179">
    <property type="component" value="Unassembled WGS sequence"/>
</dbReference>
<comment type="caution">
    <text evidence="3">The sequence shown here is derived from an EMBL/GenBank/DDBJ whole genome shotgun (WGS) entry which is preliminary data.</text>
</comment>
<feature type="domain" description="Phospholipase/carboxylesterase/thioesterase" evidence="2">
    <location>
        <begin position="9"/>
        <end position="167"/>
    </location>
</feature>
<dbReference type="Pfam" id="PF02230">
    <property type="entry name" value="Abhydrolase_2"/>
    <property type="match status" value="1"/>
</dbReference>
<dbReference type="InterPro" id="IPR003140">
    <property type="entry name" value="PLipase/COase/thioEstase"/>
</dbReference>
<dbReference type="InterPro" id="IPR050565">
    <property type="entry name" value="LYPA1-2/EST-like"/>
</dbReference>
<evidence type="ECO:0000259" key="2">
    <source>
        <dbReference type="Pfam" id="PF02230"/>
    </source>
</evidence>
<dbReference type="EMBL" id="BAAFSV010000002">
    <property type="protein sequence ID" value="GAB1314998.1"/>
    <property type="molecule type" value="Genomic_DNA"/>
</dbReference>
<dbReference type="SUPFAM" id="SSF53474">
    <property type="entry name" value="alpha/beta-Hydrolases"/>
    <property type="match status" value="1"/>
</dbReference>
<evidence type="ECO:0000256" key="1">
    <source>
        <dbReference type="ARBA" id="ARBA00006499"/>
    </source>
</evidence>
<organism evidence="3 4">
    <name type="scientific">Madurella fahalii</name>
    <dbReference type="NCBI Taxonomy" id="1157608"/>
    <lineage>
        <taxon>Eukaryota</taxon>
        <taxon>Fungi</taxon>
        <taxon>Dikarya</taxon>
        <taxon>Ascomycota</taxon>
        <taxon>Pezizomycotina</taxon>
        <taxon>Sordariomycetes</taxon>
        <taxon>Sordariomycetidae</taxon>
        <taxon>Sordariales</taxon>
        <taxon>Sordariales incertae sedis</taxon>
        <taxon>Madurella</taxon>
    </lineage>
</organism>
<gene>
    <name evidence="3" type="ORF">MFIFM68171_05208</name>
</gene>
<dbReference type="RefSeq" id="XP_070916729.1">
    <property type="nucleotide sequence ID" value="XM_071060628.1"/>
</dbReference>
<proteinExistence type="inferred from homology"/>
<name>A0ABQ0GB56_9PEZI</name>